<feature type="transmembrane region" description="Helical" evidence="8">
    <location>
        <begin position="92"/>
        <end position="112"/>
    </location>
</feature>
<feature type="domain" description="ABC transmembrane type-1" evidence="9">
    <location>
        <begin position="380"/>
        <end position="568"/>
    </location>
</feature>
<evidence type="ECO:0000313" key="10">
    <source>
        <dbReference type="EMBL" id="TKI08919.1"/>
    </source>
</evidence>
<dbReference type="Proteomes" id="UP000305202">
    <property type="component" value="Unassembled WGS sequence"/>
</dbReference>
<reference evidence="10 11" key="1">
    <citation type="submission" date="2019-04" db="EMBL/GenBank/DDBJ databases">
        <authorList>
            <person name="Li M."/>
            <person name="Gao C."/>
        </authorList>
    </citation>
    <scope>NUCLEOTIDE SEQUENCE [LARGE SCALE GENOMIC DNA]</scope>
    <source>
        <strain evidence="10 11">BGMRC 2031</strain>
    </source>
</reference>
<keyword evidence="5 8" id="KW-0812">Transmembrane</keyword>
<keyword evidence="3 8" id="KW-0813">Transport</keyword>
<evidence type="ECO:0000256" key="1">
    <source>
        <dbReference type="ARBA" id="ARBA00004651"/>
    </source>
</evidence>
<dbReference type="PROSITE" id="PS50928">
    <property type="entry name" value="ABC_TM1"/>
    <property type="match status" value="2"/>
</dbReference>
<proteinExistence type="inferred from homology"/>
<evidence type="ECO:0000259" key="9">
    <source>
        <dbReference type="PROSITE" id="PS50928"/>
    </source>
</evidence>
<sequence>MAAALSSAAASKEVYKVATTLTDEFIALRRPRWPTLAMLATLPLSLFLLLFFVWPIAGLLKQGFLTHGHFSLENYRHLWNTPIYRIALENTVIIALAVTAGCIVLSYPLAWLMASVRRSTARVLFFAVLLPFWSSALVRTSAWIALLQQNGPLNKLLLTVHITDHPVAFLYNFTGVFIGMVHVLMPFVVLPLYSSFRSLDRSLLQAAQSLGADSLGLFTRVILPLTRPGVVAGAIIVFMNAVGYYITPSLMGGPAQRMVAELISHNITDELNWGIAAALACVLLVTTLASLWLFNRLFGLDKLMTGTNGKGSQAAAARRSGGGRIGAGIGALVAVFLVLPIVIVIPMSFDAARYPTFPPAAYSVHWYVNFFTEHKWMAALGQSVQVGLMVTLLSMALGTLAALGIHKWRSSRKGWLEMLFIVPMSVPSIITAVALYYLCGPWGIIDDSFALVLGHTVLAVPYTFITLCAALKGFDPNLELAAYSLGAGPWQMFRRVMLPALIPGILAGAVFAFVTSFDDVVMALFLTTVRNRTLPKLMYEGLAFDFDPTVISASCVLIAATAGMLVIQGLLKRNGGKHAAVAR</sequence>
<organism evidence="10 11">
    <name type="scientific">Martelella alba</name>
    <dbReference type="NCBI Taxonomy" id="2590451"/>
    <lineage>
        <taxon>Bacteria</taxon>
        <taxon>Pseudomonadati</taxon>
        <taxon>Pseudomonadota</taxon>
        <taxon>Alphaproteobacteria</taxon>
        <taxon>Hyphomicrobiales</taxon>
        <taxon>Aurantimonadaceae</taxon>
        <taxon>Martelella</taxon>
    </lineage>
</organism>
<feature type="transmembrane region" description="Helical" evidence="8">
    <location>
        <begin position="124"/>
        <end position="148"/>
    </location>
</feature>
<dbReference type="PANTHER" id="PTHR42929:SF5">
    <property type="entry name" value="ABC TRANSPORTER PERMEASE PROTEIN"/>
    <property type="match status" value="1"/>
</dbReference>
<feature type="transmembrane region" description="Helical" evidence="8">
    <location>
        <begin position="449"/>
        <end position="471"/>
    </location>
</feature>
<feature type="transmembrane region" description="Helical" evidence="8">
    <location>
        <begin position="36"/>
        <end position="57"/>
    </location>
</feature>
<dbReference type="CDD" id="cd06261">
    <property type="entry name" value="TM_PBP2"/>
    <property type="match status" value="2"/>
</dbReference>
<keyword evidence="11" id="KW-1185">Reference proteome</keyword>
<evidence type="ECO:0000256" key="8">
    <source>
        <dbReference type="RuleBase" id="RU363032"/>
    </source>
</evidence>
<keyword evidence="6 8" id="KW-1133">Transmembrane helix</keyword>
<evidence type="ECO:0000256" key="6">
    <source>
        <dbReference type="ARBA" id="ARBA00022989"/>
    </source>
</evidence>
<keyword evidence="4" id="KW-1003">Cell membrane</keyword>
<protein>
    <submittedName>
        <fullName evidence="10">ABC transporter permease subunit</fullName>
    </submittedName>
</protein>
<dbReference type="InterPro" id="IPR000515">
    <property type="entry name" value="MetI-like"/>
</dbReference>
<feature type="transmembrane region" description="Helical" evidence="8">
    <location>
        <begin position="500"/>
        <end position="529"/>
    </location>
</feature>
<feature type="transmembrane region" description="Helical" evidence="8">
    <location>
        <begin position="549"/>
        <end position="571"/>
    </location>
</feature>
<dbReference type="PANTHER" id="PTHR42929">
    <property type="entry name" value="INNER MEMBRANE ABC TRANSPORTER PERMEASE PROTEIN YDCU-RELATED-RELATED"/>
    <property type="match status" value="1"/>
</dbReference>
<feature type="transmembrane region" description="Helical" evidence="8">
    <location>
        <begin position="230"/>
        <end position="251"/>
    </location>
</feature>
<feature type="transmembrane region" description="Helical" evidence="8">
    <location>
        <begin position="168"/>
        <end position="193"/>
    </location>
</feature>
<dbReference type="Gene3D" id="1.10.3720.10">
    <property type="entry name" value="MetI-like"/>
    <property type="match status" value="2"/>
</dbReference>
<feature type="transmembrane region" description="Helical" evidence="8">
    <location>
        <begin position="271"/>
        <end position="294"/>
    </location>
</feature>
<dbReference type="Pfam" id="PF00528">
    <property type="entry name" value="BPD_transp_1"/>
    <property type="match status" value="2"/>
</dbReference>
<evidence type="ECO:0000256" key="3">
    <source>
        <dbReference type="ARBA" id="ARBA00022448"/>
    </source>
</evidence>
<feature type="transmembrane region" description="Helical" evidence="8">
    <location>
        <begin position="384"/>
        <end position="403"/>
    </location>
</feature>
<comment type="subcellular location">
    <subcellularLocation>
        <location evidence="1 8">Cell membrane</location>
        <topology evidence="1 8">Multi-pass membrane protein</topology>
    </subcellularLocation>
</comment>
<feature type="transmembrane region" description="Helical" evidence="8">
    <location>
        <begin position="415"/>
        <end position="437"/>
    </location>
</feature>
<accession>A0ABY2SSR2</accession>
<evidence type="ECO:0000256" key="5">
    <source>
        <dbReference type="ARBA" id="ARBA00022692"/>
    </source>
</evidence>
<evidence type="ECO:0000256" key="2">
    <source>
        <dbReference type="ARBA" id="ARBA00007069"/>
    </source>
</evidence>
<feature type="domain" description="ABC transmembrane type-1" evidence="9">
    <location>
        <begin position="88"/>
        <end position="294"/>
    </location>
</feature>
<feature type="transmembrane region" description="Helical" evidence="8">
    <location>
        <begin position="325"/>
        <end position="349"/>
    </location>
</feature>
<dbReference type="EMBL" id="SZPQ01000001">
    <property type="protein sequence ID" value="TKI08919.1"/>
    <property type="molecule type" value="Genomic_DNA"/>
</dbReference>
<dbReference type="InterPro" id="IPR035906">
    <property type="entry name" value="MetI-like_sf"/>
</dbReference>
<evidence type="ECO:0000313" key="11">
    <source>
        <dbReference type="Proteomes" id="UP000305202"/>
    </source>
</evidence>
<evidence type="ECO:0000256" key="4">
    <source>
        <dbReference type="ARBA" id="ARBA00022475"/>
    </source>
</evidence>
<comment type="similarity">
    <text evidence="2">Belongs to the binding-protein-dependent transport system permease family. CysTW subfamily.</text>
</comment>
<evidence type="ECO:0000256" key="7">
    <source>
        <dbReference type="ARBA" id="ARBA00023136"/>
    </source>
</evidence>
<comment type="caution">
    <text evidence="10">The sequence shown here is derived from an EMBL/GenBank/DDBJ whole genome shotgun (WGS) entry which is preliminary data.</text>
</comment>
<keyword evidence="7 8" id="KW-0472">Membrane</keyword>
<gene>
    <name evidence="10" type="ORF">FCN80_00645</name>
</gene>
<name>A0ABY2SSR2_9HYPH</name>
<dbReference type="SUPFAM" id="SSF161098">
    <property type="entry name" value="MetI-like"/>
    <property type="match status" value="2"/>
</dbReference>